<keyword evidence="4" id="KW-1185">Reference proteome</keyword>
<reference evidence="3 4" key="1">
    <citation type="submission" date="2020-01" db="EMBL/GenBank/DDBJ databases">
        <title>Genome sequencing of strain KACC 21265.</title>
        <authorList>
            <person name="Heo J."/>
            <person name="Kim S.-J."/>
            <person name="Kim J.-S."/>
            <person name="Hong S.-B."/>
            <person name="Kwon S.-W."/>
        </authorList>
    </citation>
    <scope>NUCLEOTIDE SEQUENCE [LARGE SCALE GENOMIC DNA]</scope>
    <source>
        <strain evidence="3 4">KACC 21265</strain>
    </source>
</reference>
<dbReference type="PIRSF" id="PIRSF017082">
    <property type="entry name" value="YflP"/>
    <property type="match status" value="1"/>
</dbReference>
<feature type="signal peptide" evidence="2">
    <location>
        <begin position="1"/>
        <end position="22"/>
    </location>
</feature>
<dbReference type="Gene3D" id="3.40.190.150">
    <property type="entry name" value="Bordetella uptake gene, domain 1"/>
    <property type="match status" value="1"/>
</dbReference>
<comment type="similarity">
    <text evidence="1">Belongs to the UPF0065 (bug) family.</text>
</comment>
<dbReference type="PANTHER" id="PTHR42928">
    <property type="entry name" value="TRICARBOXYLATE-BINDING PROTEIN"/>
    <property type="match status" value="1"/>
</dbReference>
<accession>A0A857J0U6</accession>
<evidence type="ECO:0000256" key="2">
    <source>
        <dbReference type="SAM" id="SignalP"/>
    </source>
</evidence>
<feature type="chain" id="PRO_5032843349" evidence="2">
    <location>
        <begin position="23"/>
        <end position="320"/>
    </location>
</feature>
<dbReference type="AlphaFoldDB" id="A0A857J0U6"/>
<dbReference type="InterPro" id="IPR042100">
    <property type="entry name" value="Bug_dom1"/>
</dbReference>
<dbReference type="CDD" id="cd07012">
    <property type="entry name" value="PBP2_Bug_TTT"/>
    <property type="match status" value="1"/>
</dbReference>
<evidence type="ECO:0000313" key="4">
    <source>
        <dbReference type="Proteomes" id="UP000464787"/>
    </source>
</evidence>
<proteinExistence type="inferred from homology"/>
<name>A0A857J0U6_9BURK</name>
<protein>
    <submittedName>
        <fullName evidence="3">Tripartite tricarboxylate transporter substrate binding protein</fullName>
    </submittedName>
</protein>
<dbReference type="RefSeq" id="WP_160550735.1">
    <property type="nucleotide sequence ID" value="NZ_CP047650.1"/>
</dbReference>
<gene>
    <name evidence="3" type="ORF">GT347_04025</name>
</gene>
<dbReference type="InterPro" id="IPR005064">
    <property type="entry name" value="BUG"/>
</dbReference>
<dbReference type="SUPFAM" id="SSF53850">
    <property type="entry name" value="Periplasmic binding protein-like II"/>
    <property type="match status" value="1"/>
</dbReference>
<dbReference type="Proteomes" id="UP000464787">
    <property type="component" value="Chromosome"/>
</dbReference>
<evidence type="ECO:0000313" key="3">
    <source>
        <dbReference type="EMBL" id="QHI97217.1"/>
    </source>
</evidence>
<sequence>MKRLLCTAVASLAVLGAAPVLAQTYPSKPVTLIAPFPPGGSTDVLARILATRLGSRLGQPVVIENKPGANGSIGASAAARARPDGYTILLMGGSSYTVNTLLYKNMGYDPLASYDYLGIAGGSQLVMLTNPATGIATVKDVVSKSAAESLSFGSFGTGSLPHVAGEYFAQKTGAHLVHVPYKGSAPAMTDLIGNQIPLTIETMVAAMPQIRGGKVKPIAVLGRQRAVQLLHVPTMQESGIADFDFETWFGIVTAKGTPPEIVERLQHELKDMMAEKATQEALEAAGFDPRYSDARQFRDQVQRELKRNARIIEAANIKAD</sequence>
<dbReference type="Gene3D" id="3.40.190.10">
    <property type="entry name" value="Periplasmic binding protein-like II"/>
    <property type="match status" value="1"/>
</dbReference>
<dbReference type="KEGG" id="xyk:GT347_04025"/>
<dbReference type="PANTHER" id="PTHR42928:SF5">
    <property type="entry name" value="BLR1237 PROTEIN"/>
    <property type="match status" value="1"/>
</dbReference>
<dbReference type="EMBL" id="CP047650">
    <property type="protein sequence ID" value="QHI97217.1"/>
    <property type="molecule type" value="Genomic_DNA"/>
</dbReference>
<dbReference type="Pfam" id="PF03401">
    <property type="entry name" value="TctC"/>
    <property type="match status" value="1"/>
</dbReference>
<keyword evidence="2" id="KW-0732">Signal</keyword>
<organism evidence="3 4">
    <name type="scientific">Xylophilus rhododendri</name>
    <dbReference type="NCBI Taxonomy" id="2697032"/>
    <lineage>
        <taxon>Bacteria</taxon>
        <taxon>Pseudomonadati</taxon>
        <taxon>Pseudomonadota</taxon>
        <taxon>Betaproteobacteria</taxon>
        <taxon>Burkholderiales</taxon>
        <taxon>Xylophilus</taxon>
    </lineage>
</organism>
<evidence type="ECO:0000256" key="1">
    <source>
        <dbReference type="ARBA" id="ARBA00006987"/>
    </source>
</evidence>